<dbReference type="STRING" id="477690.SAMN05216474_1291"/>
<evidence type="ECO:0000313" key="3">
    <source>
        <dbReference type="Proteomes" id="UP000236454"/>
    </source>
</evidence>
<dbReference type="OrthoDB" id="9812528at2"/>
<dbReference type="PANTHER" id="PTHR30535:SF34">
    <property type="entry name" value="MOLYBDATE-BINDING PROTEIN MOLA"/>
    <property type="match status" value="1"/>
</dbReference>
<dbReference type="EMBL" id="FPAS01000001">
    <property type="protein sequence ID" value="SFT55498.1"/>
    <property type="molecule type" value="Genomic_DNA"/>
</dbReference>
<proteinExistence type="predicted"/>
<evidence type="ECO:0000313" key="2">
    <source>
        <dbReference type="EMBL" id="SFT55498.1"/>
    </source>
</evidence>
<gene>
    <name evidence="2" type="ORF">SAMN05216474_1291</name>
</gene>
<dbReference type="AlphaFoldDB" id="A0A1I6YYT8"/>
<dbReference type="PROSITE" id="PS50983">
    <property type="entry name" value="FE_B12_PBP"/>
    <property type="match status" value="1"/>
</dbReference>
<dbReference type="InterPro" id="IPR050902">
    <property type="entry name" value="ABC_Transporter_SBP"/>
</dbReference>
<dbReference type="SUPFAM" id="SSF53807">
    <property type="entry name" value="Helical backbone' metal receptor"/>
    <property type="match status" value="1"/>
</dbReference>
<dbReference type="GO" id="GO:0071281">
    <property type="term" value="P:cellular response to iron ion"/>
    <property type="evidence" value="ECO:0007669"/>
    <property type="project" value="TreeGrafter"/>
</dbReference>
<protein>
    <submittedName>
        <fullName evidence="2">Iron complex transport system substrate-binding protein</fullName>
    </submittedName>
</protein>
<reference evidence="2 3" key="1">
    <citation type="submission" date="2016-10" db="EMBL/GenBank/DDBJ databases">
        <authorList>
            <person name="de Groot N.N."/>
        </authorList>
    </citation>
    <scope>NUCLEOTIDE SEQUENCE [LARGE SCALE GENOMIC DNA]</scope>
    <source>
        <strain evidence="2 3">CGMCC 1.7005</strain>
    </source>
</reference>
<keyword evidence="3" id="KW-1185">Reference proteome</keyword>
<accession>A0A1I6YYT8</accession>
<dbReference type="Proteomes" id="UP000236454">
    <property type="component" value="Unassembled WGS sequence"/>
</dbReference>
<feature type="domain" description="Fe/B12 periplasmic-binding" evidence="1">
    <location>
        <begin position="95"/>
        <end position="361"/>
    </location>
</feature>
<dbReference type="PROSITE" id="PS51257">
    <property type="entry name" value="PROKAR_LIPOPROTEIN"/>
    <property type="match status" value="1"/>
</dbReference>
<dbReference type="RefSeq" id="WP_090247489.1">
    <property type="nucleotide sequence ID" value="NZ_FPAS01000001.1"/>
</dbReference>
<dbReference type="PANTHER" id="PTHR30535">
    <property type="entry name" value="VITAMIN B12-BINDING PROTEIN"/>
    <property type="match status" value="1"/>
</dbReference>
<organism evidence="2 3">
    <name type="scientific">Lishizhenia tianjinensis</name>
    <dbReference type="NCBI Taxonomy" id="477690"/>
    <lineage>
        <taxon>Bacteria</taxon>
        <taxon>Pseudomonadati</taxon>
        <taxon>Bacteroidota</taxon>
        <taxon>Flavobacteriia</taxon>
        <taxon>Flavobacteriales</taxon>
        <taxon>Crocinitomicaceae</taxon>
        <taxon>Lishizhenia</taxon>
    </lineage>
</organism>
<dbReference type="InterPro" id="IPR002491">
    <property type="entry name" value="ABC_transptr_periplasmic_BD"/>
</dbReference>
<sequence>MKRLIFLLPLFLLTGLFSCSTESKKATEDTEIKADTLQISFAKGFKILQAKDAYIVQILNPENRREIEQEFYLYTKNARIQSKKDAINIQIPIQKNIALSSTHIGMINALGRSQTIVGVSGGPYLCDENLKTRLEQGKLKSVQDIAQANFEEYLGLHPDVIFSSSFTKDAPILEKLKQANIPVFNNYDWRETTPLGRAEWIKVLGIFFDEYEKANAFFLQEVKDYTALKEAATKVYFHPTVLSGYYYGGVFNAPAGESYQAQLYKDAGAHYVFAQQAGTGSLDLSMEEVVTQFRDVDYLLNVSGNTKAEIEKAFEKYSLFEAFQGDGLYNYTANNNCFWENAAHQPHLLLADYIAIFHPEILSRDSLNFYKNIQ</sequence>
<dbReference type="Pfam" id="PF01497">
    <property type="entry name" value="Peripla_BP_2"/>
    <property type="match status" value="1"/>
</dbReference>
<evidence type="ECO:0000259" key="1">
    <source>
        <dbReference type="PROSITE" id="PS50983"/>
    </source>
</evidence>
<name>A0A1I6YYT8_9FLAO</name>
<dbReference type="Gene3D" id="3.40.50.1980">
    <property type="entry name" value="Nitrogenase molybdenum iron protein domain"/>
    <property type="match status" value="2"/>
</dbReference>